<comment type="caution">
    <text evidence="5">The sequence shown here is derived from an EMBL/GenBank/DDBJ whole genome shotgun (WGS) entry which is preliminary data.</text>
</comment>
<sequence length="419" mass="45276">MSRKTSLVLLALSLVTLGIGIDQKTGISIPLKPRAALTKDDGTFDHERAAWQTYGTQNKHRQNLINLERNVGLKAFNKGAEIKKYIPPPSSKLTKRQGVPLTDQDDAKWTGPITIGSNAQKFTIDFDTGSADLWVPNARDCDGCYGHKTYDSSTSKTSKSVNGEFIIYYGDESTVSGPIFTDTVSVAGVNAMNQTFSAVTQVSSSFNRDPGDGILGLAYESISSLQASPYFQTAFAQKAVPRNEFAFKLAAQGSELFLGGTNSKLFTGTIEYHPVKSSTGFWQIGGASIQQGGTTILSEFDTVIDSGTTIMYGPPDQVRKFYSSIAGSELYDESMGFYSFPCKSIPEVAFSWGGQAWGITTQNFNLGETYRGSGQCVGALSGKDLGLGSNVWLLGDSFMKNVYTVFSFANNTVGYAMLK</sequence>
<dbReference type="Pfam" id="PF00026">
    <property type="entry name" value="Asp"/>
    <property type="match status" value="1"/>
</dbReference>
<organism evidence="5 6">
    <name type="scientific">Meripilus lineatus</name>
    <dbReference type="NCBI Taxonomy" id="2056292"/>
    <lineage>
        <taxon>Eukaryota</taxon>
        <taxon>Fungi</taxon>
        <taxon>Dikarya</taxon>
        <taxon>Basidiomycota</taxon>
        <taxon>Agaricomycotina</taxon>
        <taxon>Agaricomycetes</taxon>
        <taxon>Polyporales</taxon>
        <taxon>Meripilaceae</taxon>
        <taxon>Meripilus</taxon>
    </lineage>
</organism>
<dbReference type="GO" id="GO:0004190">
    <property type="term" value="F:aspartic-type endopeptidase activity"/>
    <property type="evidence" value="ECO:0007669"/>
    <property type="project" value="InterPro"/>
</dbReference>
<dbReference type="CDD" id="cd05471">
    <property type="entry name" value="pepsin_like"/>
    <property type="match status" value="1"/>
</dbReference>
<feature type="active site" evidence="2">
    <location>
        <position position="305"/>
    </location>
</feature>
<evidence type="ECO:0000256" key="2">
    <source>
        <dbReference type="PIRSR" id="PIRSR601461-1"/>
    </source>
</evidence>
<reference evidence="5" key="1">
    <citation type="submission" date="2022-07" db="EMBL/GenBank/DDBJ databases">
        <title>Genome Sequence of Physisporinus lineatus.</title>
        <authorList>
            <person name="Buettner E."/>
        </authorList>
    </citation>
    <scope>NUCLEOTIDE SEQUENCE</scope>
    <source>
        <strain evidence="5">VT162</strain>
    </source>
</reference>
<evidence type="ECO:0000256" key="3">
    <source>
        <dbReference type="SAM" id="SignalP"/>
    </source>
</evidence>
<dbReference type="Proteomes" id="UP001212997">
    <property type="component" value="Unassembled WGS sequence"/>
</dbReference>
<dbReference type="SUPFAM" id="SSF50630">
    <property type="entry name" value="Acid proteases"/>
    <property type="match status" value="1"/>
</dbReference>
<evidence type="ECO:0000313" key="6">
    <source>
        <dbReference type="Proteomes" id="UP001212997"/>
    </source>
</evidence>
<dbReference type="PANTHER" id="PTHR47966">
    <property type="entry name" value="BETA-SITE APP-CLEAVING ENZYME, ISOFORM A-RELATED"/>
    <property type="match status" value="1"/>
</dbReference>
<gene>
    <name evidence="5" type="ORF">NLI96_g2180</name>
</gene>
<dbReference type="EMBL" id="JANAWD010000047">
    <property type="protein sequence ID" value="KAJ3489352.1"/>
    <property type="molecule type" value="Genomic_DNA"/>
</dbReference>
<feature type="active site" evidence="2">
    <location>
        <position position="127"/>
    </location>
</feature>
<feature type="signal peptide" evidence="3">
    <location>
        <begin position="1"/>
        <end position="20"/>
    </location>
</feature>
<feature type="domain" description="Peptidase A1" evidence="4">
    <location>
        <begin position="109"/>
        <end position="416"/>
    </location>
</feature>
<dbReference type="PROSITE" id="PS51767">
    <property type="entry name" value="PEPTIDASE_A1"/>
    <property type="match status" value="1"/>
</dbReference>
<proteinExistence type="inferred from homology"/>
<dbReference type="AlphaFoldDB" id="A0AAD5YK68"/>
<dbReference type="GO" id="GO:0006508">
    <property type="term" value="P:proteolysis"/>
    <property type="evidence" value="ECO:0007669"/>
    <property type="project" value="InterPro"/>
</dbReference>
<protein>
    <recommendedName>
        <fullName evidence="4">Peptidase A1 domain-containing protein</fullName>
    </recommendedName>
</protein>
<dbReference type="FunFam" id="2.40.70.10:FF:000008">
    <property type="entry name" value="Cathepsin D"/>
    <property type="match status" value="1"/>
</dbReference>
<evidence type="ECO:0000256" key="1">
    <source>
        <dbReference type="ARBA" id="ARBA00007447"/>
    </source>
</evidence>
<evidence type="ECO:0000313" key="5">
    <source>
        <dbReference type="EMBL" id="KAJ3489352.1"/>
    </source>
</evidence>
<dbReference type="InterPro" id="IPR033121">
    <property type="entry name" value="PEPTIDASE_A1"/>
</dbReference>
<dbReference type="InterPro" id="IPR034164">
    <property type="entry name" value="Pepsin-like_dom"/>
</dbReference>
<dbReference type="PANTHER" id="PTHR47966:SF51">
    <property type="entry name" value="BETA-SITE APP-CLEAVING ENZYME, ISOFORM A-RELATED"/>
    <property type="match status" value="1"/>
</dbReference>
<evidence type="ECO:0000259" key="4">
    <source>
        <dbReference type="PROSITE" id="PS51767"/>
    </source>
</evidence>
<dbReference type="PRINTS" id="PR00792">
    <property type="entry name" value="PEPSIN"/>
</dbReference>
<dbReference type="InterPro" id="IPR001461">
    <property type="entry name" value="Aspartic_peptidase_A1"/>
</dbReference>
<accession>A0AAD5YK68</accession>
<name>A0AAD5YK68_9APHY</name>
<keyword evidence="3" id="KW-0732">Signal</keyword>
<keyword evidence="6" id="KW-1185">Reference proteome</keyword>
<feature type="chain" id="PRO_5042103096" description="Peptidase A1 domain-containing protein" evidence="3">
    <location>
        <begin position="21"/>
        <end position="419"/>
    </location>
</feature>
<dbReference type="Gene3D" id="2.40.70.10">
    <property type="entry name" value="Acid Proteases"/>
    <property type="match status" value="2"/>
</dbReference>
<dbReference type="InterPro" id="IPR021109">
    <property type="entry name" value="Peptidase_aspartic_dom_sf"/>
</dbReference>
<comment type="similarity">
    <text evidence="1">Belongs to the peptidase A1 family.</text>
</comment>